<gene>
    <name evidence="1" type="ORF">PROFUN_13263</name>
</gene>
<dbReference type="InParanoid" id="A0A2P6N4Z5"/>
<reference evidence="1 2" key="1">
    <citation type="journal article" date="2018" name="Genome Biol. Evol.">
        <title>Multiple Roots of Fruiting Body Formation in Amoebozoa.</title>
        <authorList>
            <person name="Hillmann F."/>
            <person name="Forbes G."/>
            <person name="Novohradska S."/>
            <person name="Ferling I."/>
            <person name="Riege K."/>
            <person name="Groth M."/>
            <person name="Westermann M."/>
            <person name="Marz M."/>
            <person name="Spaller T."/>
            <person name="Winckler T."/>
            <person name="Schaap P."/>
            <person name="Glockner G."/>
        </authorList>
    </citation>
    <scope>NUCLEOTIDE SEQUENCE [LARGE SCALE GENOMIC DNA]</scope>
    <source>
        <strain evidence="1 2">Jena</strain>
    </source>
</reference>
<proteinExistence type="predicted"/>
<accession>A0A2P6N4Z5</accession>
<comment type="caution">
    <text evidence="1">The sequence shown here is derived from an EMBL/GenBank/DDBJ whole genome shotgun (WGS) entry which is preliminary data.</text>
</comment>
<dbReference type="Proteomes" id="UP000241769">
    <property type="component" value="Unassembled WGS sequence"/>
</dbReference>
<organism evidence="1 2">
    <name type="scientific">Planoprotostelium fungivorum</name>
    <dbReference type="NCBI Taxonomy" id="1890364"/>
    <lineage>
        <taxon>Eukaryota</taxon>
        <taxon>Amoebozoa</taxon>
        <taxon>Evosea</taxon>
        <taxon>Variosea</taxon>
        <taxon>Cavosteliida</taxon>
        <taxon>Cavosteliaceae</taxon>
        <taxon>Planoprotostelium</taxon>
    </lineage>
</organism>
<dbReference type="EMBL" id="MDYQ01000201">
    <property type="protein sequence ID" value="PRP79021.1"/>
    <property type="molecule type" value="Genomic_DNA"/>
</dbReference>
<sequence length="51" mass="6096">RANAYKCFAEDYQTEHRRQAFSARRRHLLTARSEHVPSAVYWDLETSNDLK</sequence>
<protein>
    <submittedName>
        <fullName evidence="1">Uncharacterized protein</fullName>
    </submittedName>
</protein>
<evidence type="ECO:0000313" key="1">
    <source>
        <dbReference type="EMBL" id="PRP79021.1"/>
    </source>
</evidence>
<evidence type="ECO:0000313" key="2">
    <source>
        <dbReference type="Proteomes" id="UP000241769"/>
    </source>
</evidence>
<name>A0A2P6N4Z5_9EUKA</name>
<feature type="non-terminal residue" evidence="1">
    <location>
        <position position="1"/>
    </location>
</feature>
<dbReference type="AlphaFoldDB" id="A0A2P6N4Z5"/>
<keyword evidence="2" id="KW-1185">Reference proteome</keyword>